<dbReference type="AlphaFoldDB" id="A0AAE3VHT2"/>
<evidence type="ECO:0000313" key="1">
    <source>
        <dbReference type="EMBL" id="MDQ0290640.1"/>
    </source>
</evidence>
<keyword evidence="2" id="KW-1185">Reference proteome</keyword>
<name>A0AAE3VHT2_9BACT</name>
<dbReference type="EMBL" id="JAUSVL010000001">
    <property type="protein sequence ID" value="MDQ0290640.1"/>
    <property type="molecule type" value="Genomic_DNA"/>
</dbReference>
<dbReference type="Proteomes" id="UP001238163">
    <property type="component" value="Unassembled WGS sequence"/>
</dbReference>
<evidence type="ECO:0000313" key="2">
    <source>
        <dbReference type="Proteomes" id="UP001238163"/>
    </source>
</evidence>
<reference evidence="1" key="1">
    <citation type="submission" date="2023-07" db="EMBL/GenBank/DDBJ databases">
        <title>Genomic Encyclopedia of Type Strains, Phase IV (KMG-IV): sequencing the most valuable type-strain genomes for metagenomic binning, comparative biology and taxonomic classification.</title>
        <authorList>
            <person name="Goeker M."/>
        </authorList>
    </citation>
    <scope>NUCLEOTIDE SEQUENCE</scope>
    <source>
        <strain evidence="1">DSM 24202</strain>
    </source>
</reference>
<protein>
    <submittedName>
        <fullName evidence="1">Uncharacterized protein</fullName>
    </submittedName>
</protein>
<gene>
    <name evidence="1" type="ORF">J3R75_002747</name>
</gene>
<organism evidence="1 2">
    <name type="scientific">Oligosphaera ethanolica</name>
    <dbReference type="NCBI Taxonomy" id="760260"/>
    <lineage>
        <taxon>Bacteria</taxon>
        <taxon>Pseudomonadati</taxon>
        <taxon>Lentisphaerota</taxon>
        <taxon>Oligosphaeria</taxon>
        <taxon>Oligosphaerales</taxon>
        <taxon>Oligosphaeraceae</taxon>
        <taxon>Oligosphaera</taxon>
    </lineage>
</organism>
<accession>A0AAE3VHT2</accession>
<comment type="caution">
    <text evidence="1">The sequence shown here is derived from an EMBL/GenBank/DDBJ whole genome shotgun (WGS) entry which is preliminary data.</text>
</comment>
<sequence>MPVFHGFLPCFMLFLQNSCTILVPTFQPTKTALFSRISRVLSGSGAAGRISPGAFSCTNFGNSCTKSPRVQAARVMPCGPRCQRRRYAALAALSPPGRASLPGGAVALLMPAPSIMTAAARCYTSSRHAWRGRRHGFQGAALSTRCGSVEKGSSAASITIPSASPRGASFWRFQRFGRVSGRVGGMRRL</sequence>
<proteinExistence type="predicted"/>